<keyword evidence="1 4" id="KW-0349">Heme</keyword>
<keyword evidence="2 4" id="KW-0479">Metal-binding</keyword>
<dbReference type="EMBL" id="PQVF01000019">
    <property type="protein sequence ID" value="POY34770.1"/>
    <property type="molecule type" value="Genomic_DNA"/>
</dbReference>
<evidence type="ECO:0000256" key="3">
    <source>
        <dbReference type="ARBA" id="ARBA00023004"/>
    </source>
</evidence>
<feature type="transmembrane region" description="Helical" evidence="5">
    <location>
        <begin position="12"/>
        <end position="32"/>
    </location>
</feature>
<dbReference type="InterPro" id="IPR009056">
    <property type="entry name" value="Cyt_c-like_dom"/>
</dbReference>
<dbReference type="GO" id="GO:0020037">
    <property type="term" value="F:heme binding"/>
    <property type="evidence" value="ECO:0007669"/>
    <property type="project" value="InterPro"/>
</dbReference>
<evidence type="ECO:0000256" key="2">
    <source>
        <dbReference type="ARBA" id="ARBA00022723"/>
    </source>
</evidence>
<keyword evidence="5" id="KW-0812">Transmembrane</keyword>
<dbReference type="Pfam" id="PF00034">
    <property type="entry name" value="Cytochrom_C"/>
    <property type="match status" value="1"/>
</dbReference>
<gene>
    <name evidence="7" type="ORF">C3K47_18730</name>
</gene>
<keyword evidence="5" id="KW-1133">Transmembrane helix</keyword>
<dbReference type="InterPro" id="IPR036909">
    <property type="entry name" value="Cyt_c-like_dom_sf"/>
</dbReference>
<reference evidence="7 8" key="1">
    <citation type="submission" date="2018-01" db="EMBL/GenBank/DDBJ databases">
        <authorList>
            <person name="Gaut B.S."/>
            <person name="Morton B.R."/>
            <person name="Clegg M.T."/>
            <person name="Duvall M.R."/>
        </authorList>
    </citation>
    <scope>NUCLEOTIDE SEQUENCE [LARGE SCALE GENOMIC DNA]</scope>
    <source>
        <strain evidence="7 8">HR-AV</strain>
    </source>
</reference>
<dbReference type="OrthoDB" id="9809720at2"/>
<dbReference type="AlphaFoldDB" id="A0A2S4ZWM9"/>
<evidence type="ECO:0000313" key="7">
    <source>
        <dbReference type="EMBL" id="POY34770.1"/>
    </source>
</evidence>
<keyword evidence="3 4" id="KW-0408">Iron</keyword>
<sequence>MIKKILKITGISLGLLVGVLVLAYGIIAFNVYKRGNKVYAVDAKNISIPQDSSSLKLGEHVSMIKGCRDCHGEKLNGKVFFEDPLLGTLTSANLTALDNYTNQDWVRAIRHGIRKNGTPLTIMPSNEYATLTEKDLAALIAYCKSLPNEPNNLPPLSIGPLAKVLDAFGKVTLYPVETIDHSQEMSAEVKPEVSVEFGKYMAQTCAGCHKPNFKGGDNAIPGGIHVPDLTKTGAVGKWTEAQFTSVLRTGKRPNGTQMKPEDMPWQMTKEYSEVEIKALYKFLNTL</sequence>
<accession>A0A2S4ZWM9</accession>
<dbReference type="Pfam" id="PF13442">
    <property type="entry name" value="Cytochrome_CBB3"/>
    <property type="match status" value="1"/>
</dbReference>
<protein>
    <recommendedName>
        <fullName evidence="6">Cytochrome c domain-containing protein</fullName>
    </recommendedName>
</protein>
<name>A0A2S4ZWM9_9SPHI</name>
<dbReference type="GO" id="GO:0009055">
    <property type="term" value="F:electron transfer activity"/>
    <property type="evidence" value="ECO:0007669"/>
    <property type="project" value="InterPro"/>
</dbReference>
<dbReference type="SUPFAM" id="SSF46626">
    <property type="entry name" value="Cytochrome c"/>
    <property type="match status" value="2"/>
</dbReference>
<evidence type="ECO:0000259" key="6">
    <source>
        <dbReference type="PROSITE" id="PS51007"/>
    </source>
</evidence>
<dbReference type="GO" id="GO:0046872">
    <property type="term" value="F:metal ion binding"/>
    <property type="evidence" value="ECO:0007669"/>
    <property type="project" value="UniProtKB-KW"/>
</dbReference>
<dbReference type="PROSITE" id="PS51007">
    <property type="entry name" value="CYTC"/>
    <property type="match status" value="2"/>
</dbReference>
<dbReference type="Gene3D" id="1.10.760.10">
    <property type="entry name" value="Cytochrome c-like domain"/>
    <property type="match status" value="2"/>
</dbReference>
<dbReference type="Proteomes" id="UP000236893">
    <property type="component" value="Unassembled WGS sequence"/>
</dbReference>
<organism evidence="7 8">
    <name type="scientific">Solitalea longa</name>
    <dbReference type="NCBI Taxonomy" id="2079460"/>
    <lineage>
        <taxon>Bacteria</taxon>
        <taxon>Pseudomonadati</taxon>
        <taxon>Bacteroidota</taxon>
        <taxon>Sphingobacteriia</taxon>
        <taxon>Sphingobacteriales</taxon>
        <taxon>Sphingobacteriaceae</taxon>
        <taxon>Solitalea</taxon>
    </lineage>
</organism>
<evidence type="ECO:0000256" key="5">
    <source>
        <dbReference type="SAM" id="Phobius"/>
    </source>
</evidence>
<dbReference type="PANTHER" id="PTHR35008:SF8">
    <property type="entry name" value="ALCOHOL DEHYDROGENASE CYTOCHROME C SUBUNIT"/>
    <property type="match status" value="1"/>
</dbReference>
<evidence type="ECO:0000256" key="4">
    <source>
        <dbReference type="PROSITE-ProRule" id="PRU00433"/>
    </source>
</evidence>
<feature type="domain" description="Cytochrome c" evidence="6">
    <location>
        <begin position="193"/>
        <end position="286"/>
    </location>
</feature>
<proteinExistence type="predicted"/>
<dbReference type="InterPro" id="IPR051459">
    <property type="entry name" value="Cytochrome_c-type_DH"/>
</dbReference>
<feature type="domain" description="Cytochrome c" evidence="6">
    <location>
        <begin position="53"/>
        <end position="147"/>
    </location>
</feature>
<keyword evidence="5" id="KW-0472">Membrane</keyword>
<comment type="caution">
    <text evidence="7">The sequence shown here is derived from an EMBL/GenBank/DDBJ whole genome shotgun (WGS) entry which is preliminary data.</text>
</comment>
<evidence type="ECO:0000313" key="8">
    <source>
        <dbReference type="Proteomes" id="UP000236893"/>
    </source>
</evidence>
<dbReference type="PANTHER" id="PTHR35008">
    <property type="entry name" value="BLL4482 PROTEIN-RELATED"/>
    <property type="match status" value="1"/>
</dbReference>
<dbReference type="RefSeq" id="WP_103790697.1">
    <property type="nucleotide sequence ID" value="NZ_PQVF01000019.1"/>
</dbReference>
<keyword evidence="8" id="KW-1185">Reference proteome</keyword>
<evidence type="ECO:0000256" key="1">
    <source>
        <dbReference type="ARBA" id="ARBA00022617"/>
    </source>
</evidence>